<evidence type="ECO:0000313" key="2">
    <source>
        <dbReference type="EMBL" id="KZS08346.1"/>
    </source>
</evidence>
<proteinExistence type="predicted"/>
<reference evidence="2 3" key="3">
    <citation type="submission" date="2016-03" db="EMBL/GenBank/DDBJ databases">
        <title>EvidentialGene: Evidence-directed Construction of Genes on Genomes.</title>
        <authorList>
            <person name="Gilbert D.G."/>
            <person name="Choi J.-H."/>
            <person name="Mockaitis K."/>
            <person name="Colbourne J."/>
            <person name="Pfrender M."/>
        </authorList>
    </citation>
    <scope>NUCLEOTIDE SEQUENCE [LARGE SCALE GENOMIC DNA]</scope>
    <source>
        <strain evidence="2 3">Xinb3</strain>
        <tissue evidence="2">Complete organism</tissue>
    </source>
</reference>
<name>A0A0P4WUY1_9CRUS</name>
<dbReference type="EMBL" id="GDIP01252309">
    <property type="protein sequence ID" value="JAI71092.1"/>
    <property type="molecule type" value="Transcribed_RNA"/>
</dbReference>
<evidence type="ECO:0008006" key="4">
    <source>
        <dbReference type="Google" id="ProtNLM"/>
    </source>
</evidence>
<dbReference type="Gene3D" id="2.60.120.620">
    <property type="entry name" value="q2cbj1_9rhob like domain"/>
    <property type="match status" value="1"/>
</dbReference>
<dbReference type="OrthoDB" id="27483at2759"/>
<protein>
    <recommendedName>
        <fullName evidence="4">Prolyl 4-hydroxylase alpha subunit Fe(2+) 2OG dioxygenase domain-containing protein</fullName>
    </recommendedName>
</protein>
<dbReference type="EMBL" id="LRGB01002227">
    <property type="protein sequence ID" value="KZS08346.1"/>
    <property type="molecule type" value="Genomic_DNA"/>
</dbReference>
<organism evidence="1">
    <name type="scientific">Daphnia magna</name>
    <dbReference type="NCBI Taxonomy" id="35525"/>
    <lineage>
        <taxon>Eukaryota</taxon>
        <taxon>Metazoa</taxon>
        <taxon>Ecdysozoa</taxon>
        <taxon>Arthropoda</taxon>
        <taxon>Crustacea</taxon>
        <taxon>Branchiopoda</taxon>
        <taxon>Diplostraca</taxon>
        <taxon>Cladocera</taxon>
        <taxon>Anomopoda</taxon>
        <taxon>Daphniidae</taxon>
        <taxon>Daphnia</taxon>
    </lineage>
</organism>
<evidence type="ECO:0000313" key="3">
    <source>
        <dbReference type="Proteomes" id="UP000076858"/>
    </source>
</evidence>
<reference evidence="1" key="2">
    <citation type="submission" date="2015-10" db="EMBL/GenBank/DDBJ databases">
        <authorList>
            <person name="Gilbert D.G."/>
        </authorList>
    </citation>
    <scope>NUCLEOTIDE SEQUENCE</scope>
</reference>
<dbReference type="Proteomes" id="UP000076858">
    <property type="component" value="Unassembled WGS sequence"/>
</dbReference>
<dbReference type="PANTHER" id="PTHR33099:SF7">
    <property type="entry name" value="MYND-TYPE DOMAIN-CONTAINING PROTEIN"/>
    <property type="match status" value="1"/>
</dbReference>
<gene>
    <name evidence="2" type="ORF">APZ42_027636</name>
</gene>
<evidence type="ECO:0000313" key="1">
    <source>
        <dbReference type="EMBL" id="JAI71092.1"/>
    </source>
</evidence>
<accession>A0A0P4WUY1</accession>
<sequence length="1312" mass="149333">MWLCTTQCYSYKFPLTLIYVQPTMSVDRKRLFNALQLQRQNVCVHFAWGLQLCFPMPSLSIKSFYVNELGVDVLVPVSNRDLGTLKRISEHAAITQPGLDIMDPSSGCSLHINETKIKCASGSFVYTAVPHLITLVTHNLFGFKIEMPSKVMNIHLCKLVVVECGQHIKFHSESEKKPGTFAIIVLTIPVEGGYSGGKINVECDGQKHSFQFEQGSDHQFSLVAFFENCYHEVEPISDGWMLAMVFHLVWPEAVETGISPLEFPVFIKAFSEISEELMPWSFIPAFPGKGCTWPARKRDAGNASEMNGSFVSINQLENTDTSAPSGKSDFYESEHIDDAKIAGNQTDEDRVRCTTAMLLKNLVYEERVLFFPLQGKYDNTKLSFTQLEGRDRLIAHIFQSIGFLDVHLTVISQLTDNKRDHCVDWKRNFDWNERIFQVVKWIESKENWPLSQQLTLDGQTQLVGTIDRIAWLENGTNIEAKNMMTYYHNALVIQPRSQSIRHACRYQLGIDSVINYMEQKILRILETTTDVPSSVQQELVSTLKQVIAFSMAEPRIVWADPCPAANQRSWRLIELCIKLKAEQEGLDLLESMATYVVNPIETISPTSGIPNVFVEGIRDIRVAKAVADFESRISDWNTCGDLIMKFVTPLHIFRRLACFCSLAWYLFENDCIEGAQMVADRISFILTKLLSPEQTNVLDDHQISSFLYLIVTMETNALTTSPERTESVVTLFGRLDVYRQCLLIIDLQANYYDVINNIPSCRGLFRQLCEFVASSDLHSSSSLLELIVPLFKVYVSFNDSELLQILIEKLCLVDDSKDIIHTNCLLDSILLSPDIGKVFAFSTLGKSAVNDLLNTRIDQLLETGFLPESSLGTEMDASAEPEAYEKVFRHNAAFQASLASYIHLVMSMETIQDLAHFDRVLLMGLIVFSLTFERLCDLILDVRKLGEAELKLHPSRKELYVELCRMLIQFDSQCAEKVSSKKIIEILKCFVWLQDRELVQSLMHQICFGGSKNYSYFEDKNVFVGIISRAPHLLDHLIPDVFTFTTITVDALFKAWIKDIGNCLGSGDLAVDQNLPPSDSSLLEPVHTDIVKCFQLYIRNEKQHPHPSQYSLNVFSPLLAKLSTWRMAHILIQIHQTEMEEVSSLKESATCVSLIRHIAQQFATRDMTVLIKSERVEILDCLVEVMACLLWLGDHYSLLPYLHQICSSFQPWQENPLVFKIVSSTKVREMALTCHYSRMALCRLVEQRITRLKMIKAKEPALHSSNTSGFQPALNKNFYSSQSQLDEMKFLQRLLQSKRNLDIHAEDHEDTQ</sequence>
<dbReference type="PANTHER" id="PTHR33099">
    <property type="entry name" value="FE2OG DIOXYGENASE DOMAIN-CONTAINING PROTEIN"/>
    <property type="match status" value="1"/>
</dbReference>
<keyword evidence="3" id="KW-1185">Reference proteome</keyword>
<reference evidence="1" key="1">
    <citation type="submission" date="2015-10" db="EMBL/GenBank/DDBJ databases">
        <title>Daphnia magna gene sets from two clonal populations assembled and annotated with EvidentialGene.</title>
        <authorList>
            <person name="Gilbert D."/>
            <person name="Podicheti R."/>
            <person name="Orsini L."/>
            <person name="Colbourne J."/>
            <person name="Pfrender M."/>
        </authorList>
    </citation>
    <scope>NUCLEOTIDE SEQUENCE</scope>
</reference>